<protein>
    <submittedName>
        <fullName evidence="1">HAD superfamily (Subfamily IIIA) phosphatase, TIGR01668</fullName>
    </submittedName>
</protein>
<proteinExistence type="predicted"/>
<dbReference type="InterPro" id="IPR023214">
    <property type="entry name" value="HAD_sf"/>
</dbReference>
<dbReference type="RefSeq" id="WP_013277421.1">
    <property type="nucleotide sequence ID" value="NC_014378.1"/>
</dbReference>
<dbReference type="Pfam" id="PF08282">
    <property type="entry name" value="Hydrolase_3"/>
    <property type="match status" value="1"/>
</dbReference>
<dbReference type="OrthoDB" id="9787572at2"/>
<dbReference type="EMBL" id="CP002105">
    <property type="protein sequence ID" value="ADL11975.1"/>
    <property type="molecule type" value="Genomic_DNA"/>
</dbReference>
<dbReference type="HOGENOM" id="CLU_056221_4_0_9"/>
<dbReference type="PANTHER" id="PTHR19288:SF25">
    <property type="entry name" value="PHOSPHATIDYLGLYCEROPHOSPHATASE GEP4, MITOCHONDRIAL"/>
    <property type="match status" value="1"/>
</dbReference>
<sequence>MELKDAIIDLCRPDFYYKSIYDINLQQLKELGINGLICDLDNTLLAWNHHQVEPQIKEWIAHIKELGISVCILSNSLQVRVDKISNILQLPAVSQALKPRKRAFKTAINKLNVNSNRIAVIGDQLFTDVFGGNRLDLLTILVDPIADKEFVTTKLIRLLEKNFKKELELIQKE</sequence>
<dbReference type="CDD" id="cd16416">
    <property type="entry name" value="HAD_BsYqeG-like"/>
    <property type="match status" value="1"/>
</dbReference>
<dbReference type="InterPro" id="IPR010021">
    <property type="entry name" value="PGPP1/Gep4"/>
</dbReference>
<gene>
    <name evidence="1" type="ordered locus">Acear_0429</name>
</gene>
<evidence type="ECO:0000313" key="2">
    <source>
        <dbReference type="Proteomes" id="UP000001661"/>
    </source>
</evidence>
<dbReference type="SUPFAM" id="SSF56784">
    <property type="entry name" value="HAD-like"/>
    <property type="match status" value="1"/>
</dbReference>
<dbReference type="GO" id="GO:0008962">
    <property type="term" value="F:phosphatidylglycerophosphatase activity"/>
    <property type="evidence" value="ECO:0007669"/>
    <property type="project" value="InterPro"/>
</dbReference>
<dbReference type="PANTHER" id="PTHR19288">
    <property type="entry name" value="4-NITROPHENYLPHOSPHATASE-RELATED"/>
    <property type="match status" value="1"/>
</dbReference>
<organism evidence="1 2">
    <name type="scientific">Acetohalobium arabaticum (strain ATCC 49924 / DSM 5501 / Z-7288)</name>
    <dbReference type="NCBI Taxonomy" id="574087"/>
    <lineage>
        <taxon>Bacteria</taxon>
        <taxon>Bacillati</taxon>
        <taxon>Bacillota</taxon>
        <taxon>Clostridia</taxon>
        <taxon>Halanaerobiales</taxon>
        <taxon>Halobacteroidaceae</taxon>
        <taxon>Acetohalobium</taxon>
    </lineage>
</organism>
<dbReference type="NCBIfam" id="TIGR01662">
    <property type="entry name" value="HAD-SF-IIIA"/>
    <property type="match status" value="1"/>
</dbReference>
<dbReference type="InterPro" id="IPR036412">
    <property type="entry name" value="HAD-like_sf"/>
</dbReference>
<dbReference type="Gene3D" id="3.40.50.1000">
    <property type="entry name" value="HAD superfamily/HAD-like"/>
    <property type="match status" value="1"/>
</dbReference>
<evidence type="ECO:0000313" key="1">
    <source>
        <dbReference type="EMBL" id="ADL11975.1"/>
    </source>
</evidence>
<accession>D9QUR6</accession>
<name>D9QUR6_ACEAZ</name>
<dbReference type="KEGG" id="aar:Acear_0429"/>
<dbReference type="STRING" id="574087.Acear_0429"/>
<keyword evidence="2" id="KW-1185">Reference proteome</keyword>
<dbReference type="Proteomes" id="UP000001661">
    <property type="component" value="Chromosome"/>
</dbReference>
<dbReference type="NCBIfam" id="TIGR01668">
    <property type="entry name" value="YqeG_hyp_ppase"/>
    <property type="match status" value="1"/>
</dbReference>
<dbReference type="AlphaFoldDB" id="D9QUR6"/>
<dbReference type="eggNOG" id="COG2179">
    <property type="taxonomic scope" value="Bacteria"/>
</dbReference>
<dbReference type="GO" id="GO:0005737">
    <property type="term" value="C:cytoplasm"/>
    <property type="evidence" value="ECO:0007669"/>
    <property type="project" value="TreeGrafter"/>
</dbReference>
<dbReference type="InterPro" id="IPR006549">
    <property type="entry name" value="HAD-SF_hydro_IIIA"/>
</dbReference>
<reference evidence="1 2" key="1">
    <citation type="journal article" date="2010" name="Stand. Genomic Sci.">
        <title>Complete genome sequence of Acetohalobium arabaticum type strain (Z-7288).</title>
        <authorList>
            <person name="Sikorski J."/>
            <person name="Lapidus A."/>
            <person name="Chertkov O."/>
            <person name="Lucas S."/>
            <person name="Copeland A."/>
            <person name="Glavina Del Rio T."/>
            <person name="Nolan M."/>
            <person name="Tice H."/>
            <person name="Cheng J.F."/>
            <person name="Han C."/>
            <person name="Brambilla E."/>
            <person name="Pitluck S."/>
            <person name="Liolios K."/>
            <person name="Ivanova N."/>
            <person name="Mavromatis K."/>
            <person name="Mikhailova N."/>
            <person name="Pati A."/>
            <person name="Bruce D."/>
            <person name="Detter C."/>
            <person name="Tapia R."/>
            <person name="Goodwin L."/>
            <person name="Chen A."/>
            <person name="Palaniappan K."/>
            <person name="Land M."/>
            <person name="Hauser L."/>
            <person name="Chang Y.J."/>
            <person name="Jeffries C.D."/>
            <person name="Rohde M."/>
            <person name="Goker M."/>
            <person name="Spring S."/>
            <person name="Woyke T."/>
            <person name="Bristow J."/>
            <person name="Eisen J.A."/>
            <person name="Markowitz V."/>
            <person name="Hugenholtz P."/>
            <person name="Kyrpides N.C."/>
            <person name="Klenk H.P."/>
        </authorList>
    </citation>
    <scope>NUCLEOTIDE SEQUENCE [LARGE SCALE GENOMIC DNA]</scope>
    <source>
        <strain evidence="2">ATCC 49924 / DSM 5501 / Z-7288</strain>
    </source>
</reference>
<dbReference type="Pfam" id="PF13242">
    <property type="entry name" value="Hydrolase_like"/>
    <property type="match status" value="1"/>
</dbReference>